<proteinExistence type="predicted"/>
<reference evidence="2 3" key="1">
    <citation type="journal article" date="2015" name="Genome Biol. Evol.">
        <title>Comparative Genomics of a Bacterivorous Green Alga Reveals Evolutionary Causalities and Consequences of Phago-Mixotrophic Mode of Nutrition.</title>
        <authorList>
            <person name="Burns J.A."/>
            <person name="Paasch A."/>
            <person name="Narechania A."/>
            <person name="Kim E."/>
        </authorList>
    </citation>
    <scope>NUCLEOTIDE SEQUENCE [LARGE SCALE GENOMIC DNA]</scope>
    <source>
        <strain evidence="2 3">PLY_AMNH</strain>
    </source>
</reference>
<name>A0AAE0FW96_9CHLO</name>
<evidence type="ECO:0000256" key="1">
    <source>
        <dbReference type="SAM" id="MobiDB-lite"/>
    </source>
</evidence>
<accession>A0AAE0FW96</accession>
<dbReference type="Proteomes" id="UP001190700">
    <property type="component" value="Unassembled WGS sequence"/>
</dbReference>
<comment type="caution">
    <text evidence="2">The sequence shown here is derived from an EMBL/GenBank/DDBJ whole genome shotgun (WGS) entry which is preliminary data.</text>
</comment>
<gene>
    <name evidence="2" type="ORF">CYMTET_24251</name>
</gene>
<dbReference type="EMBL" id="LGRX02012568">
    <property type="protein sequence ID" value="KAK3267179.1"/>
    <property type="molecule type" value="Genomic_DNA"/>
</dbReference>
<feature type="region of interest" description="Disordered" evidence="1">
    <location>
        <begin position="1"/>
        <end position="41"/>
    </location>
</feature>
<organism evidence="2 3">
    <name type="scientific">Cymbomonas tetramitiformis</name>
    <dbReference type="NCBI Taxonomy" id="36881"/>
    <lineage>
        <taxon>Eukaryota</taxon>
        <taxon>Viridiplantae</taxon>
        <taxon>Chlorophyta</taxon>
        <taxon>Pyramimonadophyceae</taxon>
        <taxon>Pyramimonadales</taxon>
        <taxon>Pyramimonadaceae</taxon>
        <taxon>Cymbomonas</taxon>
    </lineage>
</organism>
<keyword evidence="3" id="KW-1185">Reference proteome</keyword>
<protein>
    <submittedName>
        <fullName evidence="2">Uncharacterized protein</fullName>
    </submittedName>
</protein>
<evidence type="ECO:0000313" key="2">
    <source>
        <dbReference type="EMBL" id="KAK3267179.1"/>
    </source>
</evidence>
<feature type="compositionally biased region" description="Basic and acidic residues" evidence="1">
    <location>
        <begin position="1"/>
        <end position="14"/>
    </location>
</feature>
<sequence>MRASRDRQRMRELEEALFSSPPTSPLMLVGNSPEREGKRDLLPSFNENTLKVVDEAGPAAERKAGKKVVRGAYKPHRAEFESLGAGVLLNPTYPAGTAAS</sequence>
<evidence type="ECO:0000313" key="3">
    <source>
        <dbReference type="Proteomes" id="UP001190700"/>
    </source>
</evidence>
<dbReference type="AlphaFoldDB" id="A0AAE0FW96"/>